<dbReference type="Pfam" id="PF03824">
    <property type="entry name" value="NicO"/>
    <property type="match status" value="1"/>
</dbReference>
<dbReference type="PANTHER" id="PTHR31611">
    <property type="entry name" value="HIGH-AFFINITY NICKEL TRANSPORT PROTEIN NIC1"/>
    <property type="match status" value="1"/>
</dbReference>
<evidence type="ECO:0000256" key="1">
    <source>
        <dbReference type="ARBA" id="ARBA00004127"/>
    </source>
</evidence>
<accession>A0A8H4VR65</accession>
<evidence type="ECO:0000313" key="10">
    <source>
        <dbReference type="EMBL" id="KAF4617325.1"/>
    </source>
</evidence>
<keyword evidence="7 8" id="KW-0472">Membrane</keyword>
<feature type="transmembrane region" description="Helical" evidence="8">
    <location>
        <begin position="33"/>
        <end position="58"/>
    </location>
</feature>
<evidence type="ECO:0000256" key="2">
    <source>
        <dbReference type="ARBA" id="ARBA00010892"/>
    </source>
</evidence>
<evidence type="ECO:0000256" key="4">
    <source>
        <dbReference type="ARBA" id="ARBA00022596"/>
    </source>
</evidence>
<evidence type="ECO:0000256" key="5">
    <source>
        <dbReference type="ARBA" id="ARBA00022692"/>
    </source>
</evidence>
<sequence>MGHSTIVIVVNVAIAISANVYERIHGVGDVGGIVGAAVSGSFLFIVGLANSIILFKVIRRRRQEKLREKRRQNGEVVEDVVHDPKSEHMLMMRILGPIVTFVNRPWKACYLVSARNTLPNSDTLLTLAITGFDTASSIALLAVSALAKRGANGSSISTGMTLVDSADSILMLYSYTGFADKSLLIFSRKDKATPEAQLPPDVLDEKPSPADESSPPLCSALEDPEKRNIEAATAATTPQGRMEDETIERDTRVKMNVMSGLSIVLTLMSILVAFSISLITIMGLIGEQCGSCVAAAEADDGHGGGLAGSWWRGWANANDKSGFIGVAIVGVFLLIVLLWFGVGWARRKIESRRIPNRGEREQEKS</sequence>
<keyword evidence="4" id="KW-0533">Nickel</keyword>
<feature type="transmembrane region" description="Helical" evidence="8">
    <location>
        <begin position="5"/>
        <end position="21"/>
    </location>
</feature>
<dbReference type="GO" id="GO:0012505">
    <property type="term" value="C:endomembrane system"/>
    <property type="evidence" value="ECO:0007669"/>
    <property type="project" value="UniProtKB-SubCell"/>
</dbReference>
<evidence type="ECO:0000256" key="8">
    <source>
        <dbReference type="RuleBase" id="RU362101"/>
    </source>
</evidence>
<comment type="subcellular location">
    <subcellularLocation>
        <location evidence="8">Cell membrane</location>
        <topology evidence="8">Multi-pass membrane protein</topology>
    </subcellularLocation>
    <subcellularLocation>
        <location evidence="1">Endomembrane system</location>
        <topology evidence="1">Multi-pass membrane protein</topology>
    </subcellularLocation>
</comment>
<feature type="transmembrane region" description="Helical" evidence="8">
    <location>
        <begin position="261"/>
        <end position="285"/>
    </location>
</feature>
<dbReference type="PANTHER" id="PTHR31611:SF0">
    <property type="entry name" value="HIGH-AFFINITY NICKEL TRANSPORT PROTEIN NIC1"/>
    <property type="match status" value="1"/>
</dbReference>
<name>A0A8H4VR65_9AGAR</name>
<dbReference type="GO" id="GO:0015099">
    <property type="term" value="F:nickel cation transmembrane transporter activity"/>
    <property type="evidence" value="ECO:0007669"/>
    <property type="project" value="UniProtKB-UniRule"/>
</dbReference>
<keyword evidence="6 8" id="KW-1133">Transmembrane helix</keyword>
<reference evidence="10 11" key="1">
    <citation type="submission" date="2019-12" db="EMBL/GenBank/DDBJ databases">
        <authorList>
            <person name="Floudas D."/>
            <person name="Bentzer J."/>
            <person name="Ahren D."/>
            <person name="Johansson T."/>
            <person name="Persson P."/>
            <person name="Tunlid A."/>
        </authorList>
    </citation>
    <scope>NUCLEOTIDE SEQUENCE [LARGE SCALE GENOMIC DNA]</scope>
    <source>
        <strain evidence="10 11">CBS 102.39</strain>
    </source>
</reference>
<comment type="caution">
    <text evidence="8">Lacks conserved residue(s) required for the propagation of feature annotation.</text>
</comment>
<dbReference type="Proteomes" id="UP000521872">
    <property type="component" value="Unassembled WGS sequence"/>
</dbReference>
<proteinExistence type="inferred from homology"/>
<gene>
    <name evidence="10" type="ORF">D9613_006131</name>
</gene>
<keyword evidence="5 8" id="KW-0812">Transmembrane</keyword>
<dbReference type="EMBL" id="JAACJL010000030">
    <property type="protein sequence ID" value="KAF4617325.1"/>
    <property type="molecule type" value="Genomic_DNA"/>
</dbReference>
<evidence type="ECO:0000313" key="11">
    <source>
        <dbReference type="Proteomes" id="UP000521872"/>
    </source>
</evidence>
<dbReference type="InterPro" id="IPR004688">
    <property type="entry name" value="Ni/Co_transpt"/>
</dbReference>
<evidence type="ECO:0000256" key="3">
    <source>
        <dbReference type="ARBA" id="ARBA00022448"/>
    </source>
</evidence>
<dbReference type="AlphaFoldDB" id="A0A8H4VR65"/>
<protein>
    <recommendedName>
        <fullName evidence="8">Nickel/cobalt efflux system</fullName>
    </recommendedName>
</protein>
<comment type="caution">
    <text evidence="10">The sequence shown here is derived from an EMBL/GenBank/DDBJ whole genome shotgun (WGS) entry which is preliminary data.</text>
</comment>
<evidence type="ECO:0000256" key="6">
    <source>
        <dbReference type="ARBA" id="ARBA00022989"/>
    </source>
</evidence>
<feature type="region of interest" description="Disordered" evidence="9">
    <location>
        <begin position="195"/>
        <end position="223"/>
    </location>
</feature>
<feature type="transmembrane region" description="Helical" evidence="8">
    <location>
        <begin position="323"/>
        <end position="345"/>
    </location>
</feature>
<comment type="similarity">
    <text evidence="2 8">Belongs to the NiCoT transporter (TC 2.A.52) family.</text>
</comment>
<keyword evidence="3 8" id="KW-0813">Transport</keyword>
<dbReference type="InterPro" id="IPR011541">
    <property type="entry name" value="Ni/Co_transpt_high_affinity"/>
</dbReference>
<keyword evidence="11" id="KW-1185">Reference proteome</keyword>
<evidence type="ECO:0000256" key="9">
    <source>
        <dbReference type="SAM" id="MobiDB-lite"/>
    </source>
</evidence>
<dbReference type="GO" id="GO:0005886">
    <property type="term" value="C:plasma membrane"/>
    <property type="evidence" value="ECO:0007669"/>
    <property type="project" value="UniProtKB-SubCell"/>
</dbReference>
<organism evidence="10 11">
    <name type="scientific">Agrocybe pediades</name>
    <dbReference type="NCBI Taxonomy" id="84607"/>
    <lineage>
        <taxon>Eukaryota</taxon>
        <taxon>Fungi</taxon>
        <taxon>Dikarya</taxon>
        <taxon>Basidiomycota</taxon>
        <taxon>Agaricomycotina</taxon>
        <taxon>Agaricomycetes</taxon>
        <taxon>Agaricomycetidae</taxon>
        <taxon>Agaricales</taxon>
        <taxon>Agaricineae</taxon>
        <taxon>Strophariaceae</taxon>
        <taxon>Agrocybe</taxon>
    </lineage>
</organism>
<evidence type="ECO:0000256" key="7">
    <source>
        <dbReference type="ARBA" id="ARBA00023136"/>
    </source>
</evidence>